<reference evidence="3" key="1">
    <citation type="journal article" date="2015" name="Nature">
        <title>Complex archaea that bridge the gap between prokaryotes and eukaryotes.</title>
        <authorList>
            <person name="Spang A."/>
            <person name="Saw J.H."/>
            <person name="Jorgensen S.L."/>
            <person name="Zaremba-Niedzwiedzka K."/>
            <person name="Martijn J."/>
            <person name="Lind A.E."/>
            <person name="van Eijk R."/>
            <person name="Schleper C."/>
            <person name="Guy L."/>
            <person name="Ettema T.J."/>
        </authorList>
    </citation>
    <scope>NUCLEOTIDE SEQUENCE</scope>
</reference>
<evidence type="ECO:0000256" key="2">
    <source>
        <dbReference type="SAM" id="MobiDB-lite"/>
    </source>
</evidence>
<proteinExistence type="predicted"/>
<dbReference type="AlphaFoldDB" id="A0A0F9P165"/>
<comment type="caution">
    <text evidence="3">The sequence shown here is derived from an EMBL/GenBank/DDBJ whole genome shotgun (WGS) entry which is preliminary data.</text>
</comment>
<sequence>MKELPFQEIEALLESVISNKSLKRIDYPGGTEFIIFSYPKSQDLVLSRYMREKAMLEAAKEGLPTLEEATELLDKATTQEDKDKLKELKEKIVAQEAVFEVTAIEARRDQVRENIERLQEEAIELENKSQHLLYMSQERKADEESFLYLAWASAYAVTGERFWNTFEDFEKETRQELRLSFIEKFSKFNIGLSSKEIRFLARHSLWRIRYTASSKTGQQLFDNGLVDLTPDQLSLLYWSNYYQSIFEMLPDEMPSPEVIDDDDKLDEFMDSYFKNREKERTEGKAEQRSQTGRRQKLNAWEKGEELIITPSHPDYMKLAYSKQRVKSAEGTSEVEVIAPNSRRARNRRARATSQAKMRGGRR</sequence>
<feature type="compositionally biased region" description="Basic and acidic residues" evidence="2">
    <location>
        <begin position="276"/>
        <end position="287"/>
    </location>
</feature>
<feature type="coiled-coil region" evidence="1">
    <location>
        <begin position="75"/>
        <end position="135"/>
    </location>
</feature>
<dbReference type="EMBL" id="LAZR01006092">
    <property type="protein sequence ID" value="KKM94805.1"/>
    <property type="molecule type" value="Genomic_DNA"/>
</dbReference>
<feature type="region of interest" description="Disordered" evidence="2">
    <location>
        <begin position="276"/>
        <end position="296"/>
    </location>
</feature>
<accession>A0A0F9P165</accession>
<evidence type="ECO:0000313" key="3">
    <source>
        <dbReference type="EMBL" id="KKM94805.1"/>
    </source>
</evidence>
<organism evidence="3">
    <name type="scientific">marine sediment metagenome</name>
    <dbReference type="NCBI Taxonomy" id="412755"/>
    <lineage>
        <taxon>unclassified sequences</taxon>
        <taxon>metagenomes</taxon>
        <taxon>ecological metagenomes</taxon>
    </lineage>
</organism>
<gene>
    <name evidence="3" type="ORF">LCGC14_1194670</name>
</gene>
<name>A0A0F9P165_9ZZZZ</name>
<protein>
    <submittedName>
        <fullName evidence="3">Uncharacterized protein</fullName>
    </submittedName>
</protein>
<evidence type="ECO:0000256" key="1">
    <source>
        <dbReference type="SAM" id="Coils"/>
    </source>
</evidence>
<keyword evidence="1" id="KW-0175">Coiled coil</keyword>
<feature type="region of interest" description="Disordered" evidence="2">
    <location>
        <begin position="329"/>
        <end position="362"/>
    </location>
</feature>